<evidence type="ECO:0000256" key="4">
    <source>
        <dbReference type="ARBA" id="ARBA00023125"/>
    </source>
</evidence>
<dbReference type="InterPro" id="IPR006612">
    <property type="entry name" value="THAP_Znf"/>
</dbReference>
<evidence type="ECO:0000256" key="5">
    <source>
        <dbReference type="PROSITE-ProRule" id="PRU00309"/>
    </source>
</evidence>
<dbReference type="PROSITE" id="PS50950">
    <property type="entry name" value="ZF_THAP"/>
    <property type="match status" value="1"/>
</dbReference>
<keyword evidence="4 5" id="KW-0238">DNA-binding</keyword>
<organism evidence="7">
    <name type="scientific">Schizaphis graminum</name>
    <name type="common">Green bug aphid</name>
    <dbReference type="NCBI Taxonomy" id="13262"/>
    <lineage>
        <taxon>Eukaryota</taxon>
        <taxon>Metazoa</taxon>
        <taxon>Ecdysozoa</taxon>
        <taxon>Arthropoda</taxon>
        <taxon>Hexapoda</taxon>
        <taxon>Insecta</taxon>
        <taxon>Pterygota</taxon>
        <taxon>Neoptera</taxon>
        <taxon>Paraneoptera</taxon>
        <taxon>Hemiptera</taxon>
        <taxon>Sternorrhyncha</taxon>
        <taxon>Aphidomorpha</taxon>
        <taxon>Aphidoidea</taxon>
        <taxon>Aphididae</taxon>
        <taxon>Aphidini</taxon>
        <taxon>Schizaphis</taxon>
    </lineage>
</organism>
<keyword evidence="2 5" id="KW-0863">Zinc-finger</keyword>
<dbReference type="GO" id="GO:0008270">
    <property type="term" value="F:zinc ion binding"/>
    <property type="evidence" value="ECO:0007669"/>
    <property type="project" value="UniProtKB-KW"/>
</dbReference>
<dbReference type="Pfam" id="PF05485">
    <property type="entry name" value="THAP"/>
    <property type="match status" value="1"/>
</dbReference>
<keyword evidence="3" id="KW-0862">Zinc</keyword>
<dbReference type="AlphaFoldDB" id="A0A2S2PTP5"/>
<evidence type="ECO:0000256" key="1">
    <source>
        <dbReference type="ARBA" id="ARBA00022723"/>
    </source>
</evidence>
<sequence>MILTHYNIILYCTCFEHTVLNWVYTIFITFVKNLKMVNNCSVLLCKSRKHIKKYSIFQAPKNKDTSEIWSKIVSKVNHKQTTVKYLCELHFTNDNIIRNYFGSYNRYASIKQK</sequence>
<name>A0A2S2PTP5_SCHGA</name>
<evidence type="ECO:0000256" key="2">
    <source>
        <dbReference type="ARBA" id="ARBA00022771"/>
    </source>
</evidence>
<protein>
    <recommendedName>
        <fullName evidence="6">THAP-type domain-containing protein</fullName>
    </recommendedName>
</protein>
<dbReference type="SUPFAM" id="SSF57716">
    <property type="entry name" value="Glucocorticoid receptor-like (DNA-binding domain)"/>
    <property type="match status" value="1"/>
</dbReference>
<feature type="domain" description="THAP-type" evidence="6">
    <location>
        <begin position="36"/>
        <end position="113"/>
    </location>
</feature>
<evidence type="ECO:0000256" key="3">
    <source>
        <dbReference type="ARBA" id="ARBA00022833"/>
    </source>
</evidence>
<evidence type="ECO:0000259" key="6">
    <source>
        <dbReference type="PROSITE" id="PS50950"/>
    </source>
</evidence>
<dbReference type="GO" id="GO:0003677">
    <property type="term" value="F:DNA binding"/>
    <property type="evidence" value="ECO:0007669"/>
    <property type="project" value="UniProtKB-UniRule"/>
</dbReference>
<reference evidence="7" key="1">
    <citation type="submission" date="2018-04" db="EMBL/GenBank/DDBJ databases">
        <title>Transcriptome of Schizaphis graminum biotype I.</title>
        <authorList>
            <person name="Scully E.D."/>
            <person name="Geib S.M."/>
            <person name="Palmer N.A."/>
            <person name="Koch K."/>
            <person name="Bradshaw J."/>
            <person name="Heng-Moss T."/>
            <person name="Sarath G."/>
        </authorList>
    </citation>
    <scope>NUCLEOTIDE SEQUENCE</scope>
</reference>
<dbReference type="EMBL" id="GGMR01020089">
    <property type="protein sequence ID" value="MBY32708.1"/>
    <property type="molecule type" value="Transcribed_RNA"/>
</dbReference>
<accession>A0A2S2PTP5</accession>
<keyword evidence="1" id="KW-0479">Metal-binding</keyword>
<proteinExistence type="predicted"/>
<gene>
    <name evidence="7" type="ORF">g.92216</name>
</gene>
<evidence type="ECO:0000313" key="7">
    <source>
        <dbReference type="EMBL" id="MBY32708.1"/>
    </source>
</evidence>